<organism evidence="1 2">
    <name type="scientific">Ixodes persulcatus</name>
    <name type="common">Taiga tick</name>
    <dbReference type="NCBI Taxonomy" id="34615"/>
    <lineage>
        <taxon>Eukaryota</taxon>
        <taxon>Metazoa</taxon>
        <taxon>Ecdysozoa</taxon>
        <taxon>Arthropoda</taxon>
        <taxon>Chelicerata</taxon>
        <taxon>Arachnida</taxon>
        <taxon>Acari</taxon>
        <taxon>Parasitiformes</taxon>
        <taxon>Ixodida</taxon>
        <taxon>Ixodoidea</taxon>
        <taxon>Ixodidae</taxon>
        <taxon>Ixodinae</taxon>
        <taxon>Ixodes</taxon>
    </lineage>
</organism>
<protein>
    <submittedName>
        <fullName evidence="1">Uncharacterized protein</fullName>
    </submittedName>
</protein>
<gene>
    <name evidence="1" type="ORF">HPB47_004582</name>
</gene>
<reference evidence="1 2" key="1">
    <citation type="journal article" date="2020" name="Cell">
        <title>Large-Scale Comparative Analyses of Tick Genomes Elucidate Their Genetic Diversity and Vector Capacities.</title>
        <authorList>
            <consortium name="Tick Genome and Microbiome Consortium (TIGMIC)"/>
            <person name="Jia N."/>
            <person name="Wang J."/>
            <person name="Shi W."/>
            <person name="Du L."/>
            <person name="Sun Y."/>
            <person name="Zhan W."/>
            <person name="Jiang J.F."/>
            <person name="Wang Q."/>
            <person name="Zhang B."/>
            <person name="Ji P."/>
            <person name="Bell-Sakyi L."/>
            <person name="Cui X.M."/>
            <person name="Yuan T.T."/>
            <person name="Jiang B.G."/>
            <person name="Yang W.F."/>
            <person name="Lam T.T."/>
            <person name="Chang Q.C."/>
            <person name="Ding S.J."/>
            <person name="Wang X.J."/>
            <person name="Zhu J.G."/>
            <person name="Ruan X.D."/>
            <person name="Zhao L."/>
            <person name="Wei J.T."/>
            <person name="Ye R.Z."/>
            <person name="Que T.C."/>
            <person name="Du C.H."/>
            <person name="Zhou Y.H."/>
            <person name="Cheng J.X."/>
            <person name="Dai P.F."/>
            <person name="Guo W.B."/>
            <person name="Han X.H."/>
            <person name="Huang E.J."/>
            <person name="Li L.F."/>
            <person name="Wei W."/>
            <person name="Gao Y.C."/>
            <person name="Liu J.Z."/>
            <person name="Shao H.Z."/>
            <person name="Wang X."/>
            <person name="Wang C.C."/>
            <person name="Yang T.C."/>
            <person name="Huo Q.B."/>
            <person name="Li W."/>
            <person name="Chen H.Y."/>
            <person name="Chen S.E."/>
            <person name="Zhou L.G."/>
            <person name="Ni X.B."/>
            <person name="Tian J.H."/>
            <person name="Sheng Y."/>
            <person name="Liu T."/>
            <person name="Pan Y.S."/>
            <person name="Xia L.Y."/>
            <person name="Li J."/>
            <person name="Zhao F."/>
            <person name="Cao W.C."/>
        </authorList>
    </citation>
    <scope>NUCLEOTIDE SEQUENCE [LARGE SCALE GENOMIC DNA]</scope>
    <source>
        <strain evidence="1">Iper-2018</strain>
    </source>
</reference>
<evidence type="ECO:0000313" key="1">
    <source>
        <dbReference type="EMBL" id="KAG0418791.1"/>
    </source>
</evidence>
<proteinExistence type="predicted"/>
<dbReference type="Proteomes" id="UP000805193">
    <property type="component" value="Unassembled WGS sequence"/>
</dbReference>
<comment type="caution">
    <text evidence="1">The sequence shown here is derived from an EMBL/GenBank/DDBJ whole genome shotgun (WGS) entry which is preliminary data.</text>
</comment>
<sequence length="348" mass="39443">MEWVLTKVMEAVPVVISKHVAENARLFRRSGPIPTCPPDPDLPNQAVGSLTPTPRTATPPRGLRLLSSPWGLALGRILYSTPYLHLRKQDEDALEVILRKIFKRALDLPVNTYNQRLLALGMVSTFRELREAHLTNQYTRLSQTESGRRLLARFHIQHTTLMEERVRILTPWRYALHVRPLPAKMTREDHDGRRLARAEALARHYDSKPGVYYVDASSPHHGEWYTDAVVHETKTVNGLSSRARDITHAEEVAIAFATCHPDSKYIISNSRGAWRNVEQGWTPYLAYGILQNSSYIGDPADRYIIWAPAVLTRGWLETRLPTQPPARSLSLWDVSSSPSEQDADPNPA</sequence>
<keyword evidence="2" id="KW-1185">Reference proteome</keyword>
<dbReference type="EMBL" id="JABSTQ010010700">
    <property type="protein sequence ID" value="KAG0418791.1"/>
    <property type="molecule type" value="Genomic_DNA"/>
</dbReference>
<evidence type="ECO:0000313" key="2">
    <source>
        <dbReference type="Proteomes" id="UP000805193"/>
    </source>
</evidence>
<name>A0AC60PF94_IXOPE</name>
<accession>A0AC60PF94</accession>